<accession>A0AAN7W9N5</accession>
<organism evidence="1 2">
    <name type="scientific">Elasticomyces elasticus</name>
    <dbReference type="NCBI Taxonomy" id="574655"/>
    <lineage>
        <taxon>Eukaryota</taxon>
        <taxon>Fungi</taxon>
        <taxon>Dikarya</taxon>
        <taxon>Ascomycota</taxon>
        <taxon>Pezizomycotina</taxon>
        <taxon>Dothideomycetes</taxon>
        <taxon>Dothideomycetidae</taxon>
        <taxon>Mycosphaerellales</taxon>
        <taxon>Teratosphaeriaceae</taxon>
        <taxon>Elasticomyces</taxon>
    </lineage>
</organism>
<proteinExistence type="predicted"/>
<dbReference type="Proteomes" id="UP001310594">
    <property type="component" value="Unassembled WGS sequence"/>
</dbReference>
<sequence>MAGTGFLDLPLELRQQIYGYYLPDLIEKCDYEVNVKDAPRSRNAEWRVLMDGIMLRIPEELIRTCRILHGEVHTEMLKHTLLTPRARMVVYIKDLDFRPLINFLHWAHSEGNPQKALINFSQPKVVVQLNFSDGGCLSTEVFGRWLGVRRKDVTTNIEYRIGDIPTRSMADRVMRSVIKFMTGPSQEEAIISKLMWEYALWMHVIKATLNEDEDVAAAQYKASTIEWMERRD</sequence>
<name>A0AAN7W9N5_9PEZI</name>
<reference evidence="1" key="1">
    <citation type="submission" date="2023-08" db="EMBL/GenBank/DDBJ databases">
        <title>Black Yeasts Isolated from many extreme environments.</title>
        <authorList>
            <person name="Coleine C."/>
            <person name="Stajich J.E."/>
            <person name="Selbmann L."/>
        </authorList>
    </citation>
    <scope>NUCLEOTIDE SEQUENCE</scope>
    <source>
        <strain evidence="1">CCFEE 5810</strain>
    </source>
</reference>
<dbReference type="AlphaFoldDB" id="A0AAN7W9N5"/>
<dbReference type="EMBL" id="JAVRQU010000005">
    <property type="protein sequence ID" value="KAK5703001.1"/>
    <property type="molecule type" value="Genomic_DNA"/>
</dbReference>
<gene>
    <name evidence="1" type="ORF">LTR97_003947</name>
</gene>
<evidence type="ECO:0000313" key="1">
    <source>
        <dbReference type="EMBL" id="KAK5703001.1"/>
    </source>
</evidence>
<protein>
    <submittedName>
        <fullName evidence="1">Uncharacterized protein</fullName>
    </submittedName>
</protein>
<evidence type="ECO:0000313" key="2">
    <source>
        <dbReference type="Proteomes" id="UP001310594"/>
    </source>
</evidence>
<comment type="caution">
    <text evidence="1">The sequence shown here is derived from an EMBL/GenBank/DDBJ whole genome shotgun (WGS) entry which is preliminary data.</text>
</comment>